<reference evidence="4" key="2">
    <citation type="journal article" date="2016" name="Sci. Rep.">
        <title>Dictyocaulus viviparus genome, variome and transcriptome elucidate lungworm biology and support future intervention.</title>
        <authorList>
            <person name="McNulty S.N."/>
            <person name="Strube C."/>
            <person name="Rosa B.A."/>
            <person name="Martin J.C."/>
            <person name="Tyagi R."/>
            <person name="Choi Y.J."/>
            <person name="Wang Q."/>
            <person name="Hallsworth Pepin K."/>
            <person name="Zhang X."/>
            <person name="Ozersky P."/>
            <person name="Wilson R.K."/>
            <person name="Sternberg P.W."/>
            <person name="Gasser R.B."/>
            <person name="Mitreva M."/>
        </authorList>
    </citation>
    <scope>NUCLEOTIDE SEQUENCE [LARGE SCALE GENOMIC DNA]</scope>
    <source>
        <strain evidence="4">HannoverDv2000</strain>
    </source>
</reference>
<feature type="coiled-coil region" evidence="1">
    <location>
        <begin position="154"/>
        <end position="243"/>
    </location>
</feature>
<dbReference type="Gene3D" id="2.30.30.190">
    <property type="entry name" value="CAP Gly-rich-like domain"/>
    <property type="match status" value="1"/>
</dbReference>
<dbReference type="Pfam" id="PF01302">
    <property type="entry name" value="CAP_GLY"/>
    <property type="match status" value="1"/>
</dbReference>
<dbReference type="PROSITE" id="PS50245">
    <property type="entry name" value="CAP_GLY_2"/>
    <property type="match status" value="1"/>
</dbReference>
<organism evidence="3 4">
    <name type="scientific">Dictyocaulus viviparus</name>
    <name type="common">Bovine lungworm</name>
    <dbReference type="NCBI Taxonomy" id="29172"/>
    <lineage>
        <taxon>Eukaryota</taxon>
        <taxon>Metazoa</taxon>
        <taxon>Ecdysozoa</taxon>
        <taxon>Nematoda</taxon>
        <taxon>Chromadorea</taxon>
        <taxon>Rhabditida</taxon>
        <taxon>Rhabditina</taxon>
        <taxon>Rhabditomorpha</taxon>
        <taxon>Strongyloidea</taxon>
        <taxon>Metastrongylidae</taxon>
        <taxon>Dictyocaulus</taxon>
    </lineage>
</organism>
<dbReference type="OrthoDB" id="2130750at2759"/>
<dbReference type="SMART" id="SM01052">
    <property type="entry name" value="CAP_GLY"/>
    <property type="match status" value="1"/>
</dbReference>
<evidence type="ECO:0000259" key="2">
    <source>
        <dbReference type="PROSITE" id="PS50245"/>
    </source>
</evidence>
<dbReference type="GO" id="GO:0051010">
    <property type="term" value="F:microtubule plus-end binding"/>
    <property type="evidence" value="ECO:0007669"/>
    <property type="project" value="TreeGrafter"/>
</dbReference>
<proteinExistence type="predicted"/>
<evidence type="ECO:0000313" key="3">
    <source>
        <dbReference type="EMBL" id="KJH41394.1"/>
    </source>
</evidence>
<dbReference type="InterPro" id="IPR000938">
    <property type="entry name" value="CAP-Gly_domain"/>
</dbReference>
<protein>
    <submittedName>
        <fullName evidence="3">CAP-Gly domain protein</fullName>
    </submittedName>
</protein>
<sequence length="250" mass="27695">MTVLSKDIAISPYDIGDRVVVSGGKHGTVRFIGETEFAQGVWAGIELEQPLGKNDGSLQACAPKRHLHFAGKRYFTCKPPYGIFVPASKTMKAPSQTPGKVVQTKTSLLRQNRGLGGSRDSLSSIGRSSIASSRFGIVKKPGLPHHSYSTSTGRSDAIKALKEALQEKERHLEQVMRERDMERSEFAHLSSGDQGEKIMKLQSEKKALEEVLLEKEKNLEDLAFRLEEETISKECQLEELQKKLSSVVLD</sequence>
<dbReference type="SUPFAM" id="SSF74924">
    <property type="entry name" value="Cap-Gly domain"/>
    <property type="match status" value="1"/>
</dbReference>
<dbReference type="PANTHER" id="PTHR18916:SF82">
    <property type="entry name" value="CAP-GLY DOMAIN-CONTAINING PROTEIN"/>
    <property type="match status" value="1"/>
</dbReference>
<dbReference type="GO" id="GO:0005938">
    <property type="term" value="C:cell cortex"/>
    <property type="evidence" value="ECO:0007669"/>
    <property type="project" value="TreeGrafter"/>
</dbReference>
<feature type="domain" description="CAP-Gly" evidence="2">
    <location>
        <begin position="33"/>
        <end position="86"/>
    </location>
</feature>
<keyword evidence="1" id="KW-0175">Coiled coil</keyword>
<reference evidence="3 4" key="1">
    <citation type="submission" date="2013-11" db="EMBL/GenBank/DDBJ databases">
        <title>Draft genome of the bovine lungworm Dictyocaulus viviparus.</title>
        <authorList>
            <person name="Mitreva M."/>
        </authorList>
    </citation>
    <scope>NUCLEOTIDE SEQUENCE [LARGE SCALE GENOMIC DNA]</scope>
    <source>
        <strain evidence="3 4">HannoverDv2000</strain>
    </source>
</reference>
<dbReference type="GO" id="GO:0035371">
    <property type="term" value="C:microtubule plus-end"/>
    <property type="evidence" value="ECO:0007669"/>
    <property type="project" value="TreeGrafter"/>
</dbReference>
<name>A0A0D8XCL2_DICVI</name>
<keyword evidence="4" id="KW-1185">Reference proteome</keyword>
<evidence type="ECO:0000313" key="4">
    <source>
        <dbReference type="Proteomes" id="UP000053766"/>
    </source>
</evidence>
<dbReference type="Proteomes" id="UP000053766">
    <property type="component" value="Unassembled WGS sequence"/>
</dbReference>
<dbReference type="InterPro" id="IPR036859">
    <property type="entry name" value="CAP-Gly_dom_sf"/>
</dbReference>
<accession>A0A0D8XCL2</accession>
<dbReference type="AlphaFoldDB" id="A0A0D8XCL2"/>
<evidence type="ECO:0000256" key="1">
    <source>
        <dbReference type="SAM" id="Coils"/>
    </source>
</evidence>
<dbReference type="GO" id="GO:0031122">
    <property type="term" value="P:cytoplasmic microtubule organization"/>
    <property type="evidence" value="ECO:0007669"/>
    <property type="project" value="TreeGrafter"/>
</dbReference>
<gene>
    <name evidence="3" type="ORF">DICVIV_12630</name>
</gene>
<dbReference type="STRING" id="29172.A0A0D8XCL2"/>
<dbReference type="GO" id="GO:0005634">
    <property type="term" value="C:nucleus"/>
    <property type="evidence" value="ECO:0007669"/>
    <property type="project" value="TreeGrafter"/>
</dbReference>
<dbReference type="PANTHER" id="PTHR18916">
    <property type="entry name" value="DYNACTIN 1-RELATED MICROTUBULE-BINDING"/>
    <property type="match status" value="1"/>
</dbReference>
<dbReference type="EMBL" id="KN716833">
    <property type="protein sequence ID" value="KJH41394.1"/>
    <property type="molecule type" value="Genomic_DNA"/>
</dbReference>